<keyword evidence="5 10" id="KW-0346">Stress response</keyword>
<dbReference type="GO" id="GO:0000774">
    <property type="term" value="F:adenyl-nucleotide exchange factor activity"/>
    <property type="evidence" value="ECO:0007669"/>
    <property type="project" value="InterPro"/>
</dbReference>
<evidence type="ECO:0000256" key="7">
    <source>
        <dbReference type="ARBA" id="ARBA00053401"/>
    </source>
</evidence>
<keyword evidence="14" id="KW-1185">Reference proteome</keyword>
<evidence type="ECO:0000256" key="8">
    <source>
        <dbReference type="ARBA" id="ARBA00072274"/>
    </source>
</evidence>
<feature type="coiled-coil region" evidence="12">
    <location>
        <begin position="16"/>
        <end position="80"/>
    </location>
</feature>
<comment type="function">
    <text evidence="7 10">Participates actively in the response to hyperosmotic and heat shock by preventing the aggregation of stress-denatured proteins, in association with DnaK and GrpE. It is the nucleotide exchange factor for DnaK and may function as a thermosensor. Unfolded proteins bind initially to DnaJ; upon interaction with the DnaJ-bound protein, DnaK hydrolyzes its bound ATP, resulting in the formation of a stable complex. GrpE releases ADP from DnaK; ATP binding to DnaK triggers the release of the substrate protein, thus completing the reaction cycle. Several rounds of ATP-dependent interactions between DnaJ, DnaK and GrpE are required for fully efficient folding.</text>
</comment>
<dbReference type="PANTHER" id="PTHR21237:SF23">
    <property type="entry name" value="GRPE PROTEIN HOMOLOG, MITOCHONDRIAL"/>
    <property type="match status" value="1"/>
</dbReference>
<dbReference type="NCBIfam" id="NF010738">
    <property type="entry name" value="PRK14140.1"/>
    <property type="match status" value="1"/>
</dbReference>
<name>A0A4R2TVX0_9FIRM</name>
<dbReference type="SUPFAM" id="SSF58014">
    <property type="entry name" value="Coiled-coil domain of nucleotide exchange factor GrpE"/>
    <property type="match status" value="1"/>
</dbReference>
<comment type="similarity">
    <text evidence="2 10 11">Belongs to the GrpE family.</text>
</comment>
<evidence type="ECO:0000256" key="3">
    <source>
        <dbReference type="ARBA" id="ARBA00011738"/>
    </source>
</evidence>
<dbReference type="GO" id="GO:0042803">
    <property type="term" value="F:protein homodimerization activity"/>
    <property type="evidence" value="ECO:0007669"/>
    <property type="project" value="InterPro"/>
</dbReference>
<keyword evidence="4 10" id="KW-0963">Cytoplasm</keyword>
<dbReference type="PANTHER" id="PTHR21237">
    <property type="entry name" value="GRPE PROTEIN"/>
    <property type="match status" value="1"/>
</dbReference>
<dbReference type="Pfam" id="PF01025">
    <property type="entry name" value="GrpE"/>
    <property type="match status" value="1"/>
</dbReference>
<comment type="subunit">
    <text evidence="3 10">Homodimer.</text>
</comment>
<evidence type="ECO:0000256" key="6">
    <source>
        <dbReference type="ARBA" id="ARBA00023186"/>
    </source>
</evidence>
<dbReference type="PRINTS" id="PR00773">
    <property type="entry name" value="GRPEPROTEIN"/>
</dbReference>
<accession>A0A4R2TVX0</accession>
<dbReference type="OrthoDB" id="9812586at2"/>
<keyword evidence="12" id="KW-0175">Coiled coil</keyword>
<comment type="caution">
    <text evidence="13">The sequence shown here is derived from an EMBL/GenBank/DDBJ whole genome shotgun (WGS) entry which is preliminary data.</text>
</comment>
<dbReference type="GO" id="GO:0051082">
    <property type="term" value="F:unfolded protein binding"/>
    <property type="evidence" value="ECO:0007669"/>
    <property type="project" value="TreeGrafter"/>
</dbReference>
<dbReference type="FunFam" id="2.30.22.10:FF:000001">
    <property type="entry name" value="Protein GrpE"/>
    <property type="match status" value="1"/>
</dbReference>
<evidence type="ECO:0000256" key="1">
    <source>
        <dbReference type="ARBA" id="ARBA00004496"/>
    </source>
</evidence>
<protein>
    <recommendedName>
        <fullName evidence="8 10">Protein GrpE</fullName>
    </recommendedName>
    <alternativeName>
        <fullName evidence="9 10">HSP-70 cofactor</fullName>
    </alternativeName>
</protein>
<dbReference type="EMBL" id="SLYC01000001">
    <property type="protein sequence ID" value="TCQ08150.1"/>
    <property type="molecule type" value="Genomic_DNA"/>
</dbReference>
<reference evidence="13 14" key="1">
    <citation type="submission" date="2019-03" db="EMBL/GenBank/DDBJ databases">
        <title>Genomic Encyclopedia of Type Strains, Phase IV (KMG-IV): sequencing the most valuable type-strain genomes for metagenomic binning, comparative biology and taxonomic classification.</title>
        <authorList>
            <person name="Goeker M."/>
        </authorList>
    </citation>
    <scope>NUCLEOTIDE SEQUENCE [LARGE SCALE GENOMIC DNA]</scope>
    <source>
        <strain evidence="13 14">DSM 100013</strain>
    </source>
</reference>
<proteinExistence type="inferred from homology"/>
<gene>
    <name evidence="10" type="primary">grpE</name>
    <name evidence="13" type="ORF">EDD79_1001239</name>
</gene>
<dbReference type="InterPro" id="IPR013805">
    <property type="entry name" value="GrpE_CC"/>
</dbReference>
<evidence type="ECO:0000256" key="9">
    <source>
        <dbReference type="ARBA" id="ARBA00076414"/>
    </source>
</evidence>
<keyword evidence="6 10" id="KW-0143">Chaperone</keyword>
<comment type="subcellular location">
    <subcellularLocation>
        <location evidence="1 10">Cytoplasm</location>
    </subcellularLocation>
</comment>
<dbReference type="GO" id="GO:0051087">
    <property type="term" value="F:protein-folding chaperone binding"/>
    <property type="evidence" value="ECO:0007669"/>
    <property type="project" value="InterPro"/>
</dbReference>
<dbReference type="InterPro" id="IPR000740">
    <property type="entry name" value="GrpE"/>
</dbReference>
<evidence type="ECO:0000313" key="13">
    <source>
        <dbReference type="EMBL" id="TCQ08150.1"/>
    </source>
</evidence>
<evidence type="ECO:0000256" key="2">
    <source>
        <dbReference type="ARBA" id="ARBA00009054"/>
    </source>
</evidence>
<dbReference type="HAMAP" id="MF_01151">
    <property type="entry name" value="GrpE"/>
    <property type="match status" value="1"/>
</dbReference>
<dbReference type="Proteomes" id="UP000295504">
    <property type="component" value="Unassembled WGS sequence"/>
</dbReference>
<dbReference type="GO" id="GO:0005737">
    <property type="term" value="C:cytoplasm"/>
    <property type="evidence" value="ECO:0007669"/>
    <property type="project" value="UniProtKB-SubCell"/>
</dbReference>
<dbReference type="GO" id="GO:0006457">
    <property type="term" value="P:protein folding"/>
    <property type="evidence" value="ECO:0007669"/>
    <property type="project" value="InterPro"/>
</dbReference>
<sequence length="188" mass="21903">MFEENIKEDNQISVEEMDADSNLEAFQEEMKDQQEAESIENLKNLLKEKELESIDFQNRHQRLQADFINYKKRVEKEKSEIYQYGVEKLAIDLLNIIDGLERALDSQKDTTNSFTEGIQLILKQFLDILDKHGIKEIEALNKPFDLNLHHAVMKEESDVESNTVIEVYQKGYTIHSKVLRPAMVKVSA</sequence>
<evidence type="ECO:0000256" key="5">
    <source>
        <dbReference type="ARBA" id="ARBA00023016"/>
    </source>
</evidence>
<evidence type="ECO:0000256" key="4">
    <source>
        <dbReference type="ARBA" id="ARBA00022490"/>
    </source>
</evidence>
<dbReference type="SUPFAM" id="SSF51064">
    <property type="entry name" value="Head domain of nucleotide exchange factor GrpE"/>
    <property type="match status" value="1"/>
</dbReference>
<dbReference type="AlphaFoldDB" id="A0A4R2TVX0"/>
<dbReference type="Gene3D" id="3.90.20.20">
    <property type="match status" value="1"/>
</dbReference>
<evidence type="ECO:0000313" key="14">
    <source>
        <dbReference type="Proteomes" id="UP000295504"/>
    </source>
</evidence>
<evidence type="ECO:0000256" key="10">
    <source>
        <dbReference type="HAMAP-Rule" id="MF_01151"/>
    </source>
</evidence>
<organism evidence="13 14">
    <name type="scientific">Serpentinicella alkaliphila</name>
    <dbReference type="NCBI Taxonomy" id="1734049"/>
    <lineage>
        <taxon>Bacteria</taxon>
        <taxon>Bacillati</taxon>
        <taxon>Bacillota</taxon>
        <taxon>Clostridia</taxon>
        <taxon>Peptostreptococcales</taxon>
        <taxon>Natronincolaceae</taxon>
        <taxon>Serpentinicella</taxon>
    </lineage>
</organism>
<dbReference type="Gene3D" id="2.30.22.10">
    <property type="entry name" value="Head domain of nucleotide exchange factor GrpE"/>
    <property type="match status" value="1"/>
</dbReference>
<dbReference type="RefSeq" id="WP_132847311.1">
    <property type="nucleotide sequence ID" value="NZ_CP058648.1"/>
</dbReference>
<evidence type="ECO:0000256" key="12">
    <source>
        <dbReference type="SAM" id="Coils"/>
    </source>
</evidence>
<dbReference type="InterPro" id="IPR009012">
    <property type="entry name" value="GrpE_head"/>
</dbReference>
<evidence type="ECO:0000256" key="11">
    <source>
        <dbReference type="RuleBase" id="RU004478"/>
    </source>
</evidence>
<dbReference type="CDD" id="cd00446">
    <property type="entry name" value="GrpE"/>
    <property type="match status" value="1"/>
</dbReference>